<evidence type="ECO:0000313" key="8">
    <source>
        <dbReference type="Proteomes" id="UP000224567"/>
    </source>
</evidence>
<name>A0A2G2WPC9_CAPBA</name>
<keyword evidence="3" id="KW-0862">Zinc</keyword>
<evidence type="ECO:0000259" key="6">
    <source>
        <dbReference type="PROSITE" id="PS51999"/>
    </source>
</evidence>
<dbReference type="GO" id="GO:0008270">
    <property type="term" value="F:zinc ion binding"/>
    <property type="evidence" value="ECO:0007669"/>
    <property type="project" value="UniProtKB-KW"/>
</dbReference>
<sequence length="130" mass="15057">MSKNSVNIDVPDLCYGFEFCPLRTSRTPSNSDRRFFRCKVPKENGGCGYFRWIDPKPSISVHQYPEVESSLTIRCKDGENSCDRLKQKHKDVEQESNTLCEKLKDSEGKLIALRQKLKKVKLERECAKLK</sequence>
<gene>
    <name evidence="7" type="ORF">CQW23_11306</name>
</gene>
<dbReference type="Proteomes" id="UP000224567">
    <property type="component" value="Unassembled WGS sequence"/>
</dbReference>
<dbReference type="EMBL" id="MLFT02000005">
    <property type="protein sequence ID" value="PHT47098.1"/>
    <property type="molecule type" value="Genomic_DNA"/>
</dbReference>
<dbReference type="AlphaFoldDB" id="A0A2G2WPC9"/>
<dbReference type="InterPro" id="IPR010666">
    <property type="entry name" value="Znf_GRF"/>
</dbReference>
<protein>
    <recommendedName>
        <fullName evidence="6">GRF-type domain-containing protein</fullName>
    </recommendedName>
</protein>
<evidence type="ECO:0000256" key="4">
    <source>
        <dbReference type="PROSITE-ProRule" id="PRU01343"/>
    </source>
</evidence>
<dbReference type="PROSITE" id="PS51999">
    <property type="entry name" value="ZF_GRF"/>
    <property type="match status" value="1"/>
</dbReference>
<proteinExistence type="predicted"/>
<keyword evidence="8" id="KW-1185">Reference proteome</keyword>
<dbReference type="STRING" id="33114.A0A2G2WPC9"/>
<evidence type="ECO:0000256" key="3">
    <source>
        <dbReference type="ARBA" id="ARBA00022833"/>
    </source>
</evidence>
<dbReference type="PANTHER" id="PTHR33248">
    <property type="entry name" value="ZINC ION-BINDING PROTEIN"/>
    <property type="match status" value="1"/>
</dbReference>
<evidence type="ECO:0000256" key="1">
    <source>
        <dbReference type="ARBA" id="ARBA00022723"/>
    </source>
</evidence>
<accession>A0A2G2WPC9</accession>
<feature type="coiled-coil region" evidence="5">
    <location>
        <begin position="75"/>
        <end position="130"/>
    </location>
</feature>
<reference evidence="7 8" key="1">
    <citation type="journal article" date="2017" name="Genome Biol.">
        <title>New reference genome sequences of hot pepper reveal the massive evolution of plant disease-resistance genes by retroduplication.</title>
        <authorList>
            <person name="Kim S."/>
            <person name="Park J."/>
            <person name="Yeom S.I."/>
            <person name="Kim Y.M."/>
            <person name="Seo E."/>
            <person name="Kim K.T."/>
            <person name="Kim M.S."/>
            <person name="Lee J.M."/>
            <person name="Cheong K."/>
            <person name="Shin H.S."/>
            <person name="Kim S.B."/>
            <person name="Han K."/>
            <person name="Lee J."/>
            <person name="Park M."/>
            <person name="Lee H.A."/>
            <person name="Lee H.Y."/>
            <person name="Lee Y."/>
            <person name="Oh S."/>
            <person name="Lee J.H."/>
            <person name="Choi E."/>
            <person name="Choi E."/>
            <person name="Lee S.E."/>
            <person name="Jeon J."/>
            <person name="Kim H."/>
            <person name="Choi G."/>
            <person name="Song H."/>
            <person name="Lee J."/>
            <person name="Lee S.C."/>
            <person name="Kwon J.K."/>
            <person name="Lee H.Y."/>
            <person name="Koo N."/>
            <person name="Hong Y."/>
            <person name="Kim R.W."/>
            <person name="Kang W.H."/>
            <person name="Huh J.H."/>
            <person name="Kang B.C."/>
            <person name="Yang T.J."/>
            <person name="Lee Y.H."/>
            <person name="Bennetzen J.L."/>
            <person name="Choi D."/>
        </authorList>
    </citation>
    <scope>NUCLEOTIDE SEQUENCE [LARGE SCALE GENOMIC DNA]</scope>
    <source>
        <strain evidence="8">cv. PBC81</strain>
    </source>
</reference>
<keyword evidence="2 4" id="KW-0863">Zinc-finger</keyword>
<dbReference type="OrthoDB" id="1423929at2759"/>
<keyword evidence="5" id="KW-0175">Coiled coil</keyword>
<reference evidence="8" key="2">
    <citation type="journal article" date="2017" name="J. Anim. Genet.">
        <title>Multiple reference genome sequences of hot pepper reveal the massive evolution of plant disease resistance genes by retroduplication.</title>
        <authorList>
            <person name="Kim S."/>
            <person name="Park J."/>
            <person name="Yeom S.-I."/>
            <person name="Kim Y.-M."/>
            <person name="Seo E."/>
            <person name="Kim K.-T."/>
            <person name="Kim M.-S."/>
            <person name="Lee J.M."/>
            <person name="Cheong K."/>
            <person name="Shin H.-S."/>
            <person name="Kim S.-B."/>
            <person name="Han K."/>
            <person name="Lee J."/>
            <person name="Park M."/>
            <person name="Lee H.-A."/>
            <person name="Lee H.-Y."/>
            <person name="Lee Y."/>
            <person name="Oh S."/>
            <person name="Lee J.H."/>
            <person name="Choi E."/>
            <person name="Choi E."/>
            <person name="Lee S.E."/>
            <person name="Jeon J."/>
            <person name="Kim H."/>
            <person name="Choi G."/>
            <person name="Song H."/>
            <person name="Lee J."/>
            <person name="Lee S.-C."/>
            <person name="Kwon J.-K."/>
            <person name="Lee H.-Y."/>
            <person name="Koo N."/>
            <person name="Hong Y."/>
            <person name="Kim R.W."/>
            <person name="Kang W.-H."/>
            <person name="Huh J.H."/>
            <person name="Kang B.-C."/>
            <person name="Yang T.-J."/>
            <person name="Lee Y.-H."/>
            <person name="Bennetzen J.L."/>
            <person name="Choi D."/>
        </authorList>
    </citation>
    <scope>NUCLEOTIDE SEQUENCE [LARGE SCALE GENOMIC DNA]</scope>
    <source>
        <strain evidence="8">cv. PBC81</strain>
    </source>
</reference>
<organism evidence="7 8">
    <name type="scientific">Capsicum baccatum</name>
    <name type="common">Peruvian pepper</name>
    <dbReference type="NCBI Taxonomy" id="33114"/>
    <lineage>
        <taxon>Eukaryota</taxon>
        <taxon>Viridiplantae</taxon>
        <taxon>Streptophyta</taxon>
        <taxon>Embryophyta</taxon>
        <taxon>Tracheophyta</taxon>
        <taxon>Spermatophyta</taxon>
        <taxon>Magnoliopsida</taxon>
        <taxon>eudicotyledons</taxon>
        <taxon>Gunneridae</taxon>
        <taxon>Pentapetalae</taxon>
        <taxon>asterids</taxon>
        <taxon>lamiids</taxon>
        <taxon>Solanales</taxon>
        <taxon>Solanaceae</taxon>
        <taxon>Solanoideae</taxon>
        <taxon>Capsiceae</taxon>
        <taxon>Capsicum</taxon>
    </lineage>
</organism>
<evidence type="ECO:0000256" key="2">
    <source>
        <dbReference type="ARBA" id="ARBA00022771"/>
    </source>
</evidence>
<dbReference type="Pfam" id="PF06839">
    <property type="entry name" value="Zn_ribbon_GRF"/>
    <property type="match status" value="1"/>
</dbReference>
<comment type="caution">
    <text evidence="7">The sequence shown here is derived from an EMBL/GenBank/DDBJ whole genome shotgun (WGS) entry which is preliminary data.</text>
</comment>
<evidence type="ECO:0000256" key="5">
    <source>
        <dbReference type="SAM" id="Coils"/>
    </source>
</evidence>
<feature type="domain" description="GRF-type" evidence="6">
    <location>
        <begin position="14"/>
        <end position="56"/>
    </location>
</feature>
<evidence type="ECO:0000313" key="7">
    <source>
        <dbReference type="EMBL" id="PHT47098.1"/>
    </source>
</evidence>
<keyword evidence="1" id="KW-0479">Metal-binding</keyword>